<evidence type="ECO:0000313" key="9">
    <source>
        <dbReference type="EMBL" id="QYZ85382.1"/>
    </source>
</evidence>
<keyword evidence="5 8" id="KW-0067">ATP-binding</keyword>
<dbReference type="GO" id="GO:0005524">
    <property type="term" value="F:ATP binding"/>
    <property type="evidence" value="ECO:0007669"/>
    <property type="project" value="UniProtKB-KW"/>
</dbReference>
<accession>A0A8G1A5M0</accession>
<dbReference type="GO" id="GO:0005886">
    <property type="term" value="C:plasma membrane"/>
    <property type="evidence" value="ECO:0007669"/>
    <property type="project" value="UniProtKB-SubCell"/>
</dbReference>
<organism evidence="9">
    <name type="scientific">Actinokineospora diospyrosa</name>
    <dbReference type="NCBI Taxonomy" id="103728"/>
    <lineage>
        <taxon>Bacteria</taxon>
        <taxon>Bacillati</taxon>
        <taxon>Actinomycetota</taxon>
        <taxon>Actinomycetes</taxon>
        <taxon>Pseudonocardiales</taxon>
        <taxon>Pseudonocardiaceae</taxon>
        <taxon>Actinokineospora</taxon>
    </lineage>
</organism>
<keyword evidence="10" id="KW-1185">Reference proteome</keyword>
<dbReference type="InterPro" id="IPR027417">
    <property type="entry name" value="P-loop_NTPase"/>
</dbReference>
<dbReference type="Proteomes" id="UP001205185">
    <property type="component" value="Unassembled WGS sequence"/>
</dbReference>
<proteinExistence type="inferred from homology"/>
<reference evidence="8 10" key="2">
    <citation type="submission" date="2022-06" db="EMBL/GenBank/DDBJ databases">
        <title>Genomic Encyclopedia of Archaeal and Bacterial Type Strains, Phase II (KMG-II): from individual species to whole genera.</title>
        <authorList>
            <person name="Goeker M."/>
        </authorList>
    </citation>
    <scope>NUCLEOTIDE SEQUENCE [LARGE SCALE GENOMIC DNA]</scope>
    <source>
        <strain evidence="8 10">DSM 44255</strain>
    </source>
</reference>
<evidence type="ECO:0000256" key="2">
    <source>
        <dbReference type="ARBA" id="ARBA00005417"/>
    </source>
</evidence>
<evidence type="ECO:0000256" key="4">
    <source>
        <dbReference type="ARBA" id="ARBA00022741"/>
    </source>
</evidence>
<dbReference type="SUPFAM" id="SSF52540">
    <property type="entry name" value="P-loop containing nucleoside triphosphate hydrolases"/>
    <property type="match status" value="1"/>
</dbReference>
<reference evidence="9" key="1">
    <citation type="journal article" date="2021" name="Chin. Chem. Lett.">
        <title>Discovery of daspyromycins A and B, 2-aminovinyl-cysteine containing lanthipeptides, through a genomics-based approach.</title>
        <authorList>
            <person name="Shi J."/>
            <person name="Ma J.-Q."/>
            <person name="Wang Y.-C."/>
            <person name="Xu Z.-F."/>
            <person name="Zhang B."/>
            <person name="Jiao R.-H."/>
            <person name="Tan R.-X."/>
            <person name="Ge H.-M."/>
        </authorList>
    </citation>
    <scope>NUCLEOTIDE SEQUENCE</scope>
    <source>
        <strain evidence="9">NBRC 15665</strain>
    </source>
</reference>
<feature type="domain" description="ABC transporter" evidence="7">
    <location>
        <begin position="5"/>
        <end position="235"/>
    </location>
</feature>
<dbReference type="AlphaFoldDB" id="A0A8G1A5M0"/>
<dbReference type="InterPro" id="IPR003593">
    <property type="entry name" value="AAA+_ATPase"/>
</dbReference>
<dbReference type="EMBL" id="JAMTCO010000009">
    <property type="protein sequence ID" value="MCP2271567.1"/>
    <property type="molecule type" value="Genomic_DNA"/>
</dbReference>
<dbReference type="GO" id="GO:0016887">
    <property type="term" value="F:ATP hydrolysis activity"/>
    <property type="evidence" value="ECO:0007669"/>
    <property type="project" value="InterPro"/>
</dbReference>
<keyword evidence="3" id="KW-0813">Transport</keyword>
<dbReference type="SMART" id="SM00382">
    <property type="entry name" value="AAA"/>
    <property type="match status" value="1"/>
</dbReference>
<evidence type="ECO:0000256" key="5">
    <source>
        <dbReference type="ARBA" id="ARBA00022840"/>
    </source>
</evidence>
<evidence type="ECO:0000313" key="10">
    <source>
        <dbReference type="Proteomes" id="UP001205185"/>
    </source>
</evidence>
<dbReference type="Pfam" id="PF00005">
    <property type="entry name" value="ABC_tran"/>
    <property type="match status" value="1"/>
</dbReference>
<dbReference type="EMBL" id="MW686201">
    <property type="protein sequence ID" value="QYZ85382.1"/>
    <property type="molecule type" value="Genomic_DNA"/>
</dbReference>
<dbReference type="RefSeq" id="WP_253888500.1">
    <property type="nucleotide sequence ID" value="NZ_BAAAVB010000005.1"/>
</dbReference>
<dbReference type="PANTHER" id="PTHR42711">
    <property type="entry name" value="ABC TRANSPORTER ATP-BINDING PROTEIN"/>
    <property type="match status" value="1"/>
</dbReference>
<evidence type="ECO:0000256" key="6">
    <source>
        <dbReference type="ARBA" id="ARBA00023251"/>
    </source>
</evidence>
<evidence type="ECO:0000313" key="8">
    <source>
        <dbReference type="EMBL" id="MCP2271567.1"/>
    </source>
</evidence>
<gene>
    <name evidence="8" type="ORF">LV75_004081</name>
</gene>
<keyword evidence="4" id="KW-0547">Nucleotide-binding</keyword>
<protein>
    <submittedName>
        <fullName evidence="8">ABC-2 type transport system ATP-binding protein</fullName>
    </submittedName>
    <submittedName>
        <fullName evidence="9">DisT</fullName>
    </submittedName>
</protein>
<dbReference type="Gene3D" id="3.40.50.300">
    <property type="entry name" value="P-loop containing nucleotide triphosphate hydrolases"/>
    <property type="match status" value="1"/>
</dbReference>
<dbReference type="PROSITE" id="PS50893">
    <property type="entry name" value="ABC_TRANSPORTER_2"/>
    <property type="match status" value="1"/>
</dbReference>
<dbReference type="PANTHER" id="PTHR42711:SF5">
    <property type="entry name" value="ABC TRANSPORTER ATP-BINDING PROTEIN NATA"/>
    <property type="match status" value="1"/>
</dbReference>
<comment type="subcellular location">
    <subcellularLocation>
        <location evidence="1">Cell membrane</location>
        <topology evidence="1">Peripheral membrane protein</topology>
    </subcellularLocation>
</comment>
<comment type="similarity">
    <text evidence="2">Belongs to the ABC transporter superfamily.</text>
</comment>
<evidence type="ECO:0000256" key="3">
    <source>
        <dbReference type="ARBA" id="ARBA00022448"/>
    </source>
</evidence>
<dbReference type="InterPro" id="IPR050763">
    <property type="entry name" value="ABC_transporter_ATP-binding"/>
</dbReference>
<dbReference type="InterPro" id="IPR003439">
    <property type="entry name" value="ABC_transporter-like_ATP-bd"/>
</dbReference>
<evidence type="ECO:0000259" key="7">
    <source>
        <dbReference type="PROSITE" id="PS50893"/>
    </source>
</evidence>
<dbReference type="GO" id="GO:0046677">
    <property type="term" value="P:response to antibiotic"/>
    <property type="evidence" value="ECO:0007669"/>
    <property type="project" value="UniProtKB-KW"/>
</dbReference>
<keyword evidence="6" id="KW-0046">Antibiotic resistance</keyword>
<name>A0A8G1A5M0_9PSEU</name>
<sequence length="304" mass="32825">MNAAFDVRDIVVRYGRRTAVDGVSLSAAPGTIVALLGPNGAGKSTLLRAVSTAVPPDEGRIEVFGHDVARDPVAARARIGVVFQERTLDPDLSVWRNLWFHARLFGLSRPRARARIDEVLERFGLADRREDTVAQLSGGLARRLEIARALVHRPGLVVLDEPTTGLDPDARRDVWADLRRLRDEHRVSVLYATHYLGEAELADHIAIIHNGVVVRRGSPAELKSGLAASALRLSTEDDASAARQLSSAGFDARVSVEGVSVRCARPESHVAEVVRAVSVAVREVAVVAPSLDDVYFATTEGSST</sequence>
<evidence type="ECO:0000256" key="1">
    <source>
        <dbReference type="ARBA" id="ARBA00004202"/>
    </source>
</evidence>